<dbReference type="InterPro" id="IPR013824">
    <property type="entry name" value="Topo_IA_cen_sub1"/>
</dbReference>
<accession>A0A383A568</accession>
<dbReference type="CDD" id="cd00186">
    <property type="entry name" value="TOP1Ac"/>
    <property type="match status" value="1"/>
</dbReference>
<proteinExistence type="predicted"/>
<dbReference type="InterPro" id="IPR013826">
    <property type="entry name" value="Topo_IA_cen_sub3"/>
</dbReference>
<dbReference type="InterPro" id="IPR013497">
    <property type="entry name" value="Topo_IA_cen"/>
</dbReference>
<feature type="non-terminal residue" evidence="5">
    <location>
        <position position="253"/>
    </location>
</feature>
<dbReference type="PROSITE" id="PS00396">
    <property type="entry name" value="TOPO_IA_1"/>
    <property type="match status" value="1"/>
</dbReference>
<reference evidence="5" key="1">
    <citation type="submission" date="2018-05" db="EMBL/GenBank/DDBJ databases">
        <authorList>
            <person name="Lanie J.A."/>
            <person name="Ng W.-L."/>
            <person name="Kazmierczak K.M."/>
            <person name="Andrzejewski T.M."/>
            <person name="Davidsen T.M."/>
            <person name="Wayne K.J."/>
            <person name="Tettelin H."/>
            <person name="Glass J.I."/>
            <person name="Rusch D."/>
            <person name="Podicherti R."/>
            <person name="Tsui H.-C.T."/>
            <person name="Winkler M.E."/>
        </authorList>
    </citation>
    <scope>NUCLEOTIDE SEQUENCE</scope>
</reference>
<dbReference type="PANTHER" id="PTHR42785:SF1">
    <property type="entry name" value="DNA TOPOISOMERASE"/>
    <property type="match status" value="1"/>
</dbReference>
<sequence>RTAQHLYEEGYITYMRTDSVSLSNEAIQASRNVIGARYGNDYLPEKPRTFKTKVKNAQEAHEAIRPAGSSFKAPDELKGILADSEWKLYDLIWKRTLASQMKSAKLQMTKVDITDGSAHFEAKGKVIKFPGFLKVYVEDIDDPNQDRDDHENVLPALIEGMDLIGNLFNPKQHFTKPSPRYTEASLVKELENLGIGRPSTYAAIMGNIQKRGYVRKVKGALIPTFTAYAVVQFLERYFTDMVNLQFTANLEDT</sequence>
<dbReference type="PRINTS" id="PR00417">
    <property type="entry name" value="PRTPISMRASEI"/>
</dbReference>
<dbReference type="Pfam" id="PF01131">
    <property type="entry name" value="Topoisom_bac"/>
    <property type="match status" value="1"/>
</dbReference>
<keyword evidence="3" id="KW-0413">Isomerase</keyword>
<evidence type="ECO:0000313" key="5">
    <source>
        <dbReference type="EMBL" id="SVE02751.1"/>
    </source>
</evidence>
<dbReference type="GO" id="GO:0003677">
    <property type="term" value="F:DNA binding"/>
    <property type="evidence" value="ECO:0007669"/>
    <property type="project" value="UniProtKB-KW"/>
</dbReference>
<dbReference type="Gene3D" id="1.10.460.10">
    <property type="entry name" value="Topoisomerase I, domain 2"/>
    <property type="match status" value="1"/>
</dbReference>
<feature type="domain" description="Topo IA-type catalytic" evidence="4">
    <location>
        <begin position="1"/>
        <end position="253"/>
    </location>
</feature>
<dbReference type="AlphaFoldDB" id="A0A383A568"/>
<dbReference type="PROSITE" id="PS52039">
    <property type="entry name" value="TOPO_IA_2"/>
    <property type="match status" value="1"/>
</dbReference>
<dbReference type="InterPro" id="IPR000380">
    <property type="entry name" value="Topo_IA"/>
</dbReference>
<dbReference type="SUPFAM" id="SSF56712">
    <property type="entry name" value="Prokaryotic type I DNA topoisomerase"/>
    <property type="match status" value="1"/>
</dbReference>
<evidence type="ECO:0000256" key="2">
    <source>
        <dbReference type="ARBA" id="ARBA00023125"/>
    </source>
</evidence>
<dbReference type="InterPro" id="IPR013825">
    <property type="entry name" value="Topo_IA_cen_sub2"/>
</dbReference>
<gene>
    <name evidence="5" type="ORF">METZ01_LOCUS455605</name>
</gene>
<dbReference type="InterPro" id="IPR023406">
    <property type="entry name" value="Topo_IA_AS"/>
</dbReference>
<dbReference type="Gene3D" id="1.10.290.10">
    <property type="entry name" value="Topoisomerase I, domain 4"/>
    <property type="match status" value="1"/>
</dbReference>
<dbReference type="SMART" id="SM00437">
    <property type="entry name" value="TOP1Ac"/>
    <property type="match status" value="1"/>
</dbReference>
<protein>
    <recommendedName>
        <fullName evidence="4">Topo IA-type catalytic domain-containing protein</fullName>
    </recommendedName>
</protein>
<dbReference type="InterPro" id="IPR023405">
    <property type="entry name" value="Topo_IA_core_domain"/>
</dbReference>
<feature type="non-terminal residue" evidence="5">
    <location>
        <position position="1"/>
    </location>
</feature>
<evidence type="ECO:0000256" key="3">
    <source>
        <dbReference type="ARBA" id="ARBA00023235"/>
    </source>
</evidence>
<dbReference type="GO" id="GO:0006265">
    <property type="term" value="P:DNA topological change"/>
    <property type="evidence" value="ECO:0007669"/>
    <property type="project" value="InterPro"/>
</dbReference>
<dbReference type="EMBL" id="UINC01189179">
    <property type="protein sequence ID" value="SVE02751.1"/>
    <property type="molecule type" value="Genomic_DNA"/>
</dbReference>
<keyword evidence="1" id="KW-0799">Topoisomerase</keyword>
<organism evidence="5">
    <name type="scientific">marine metagenome</name>
    <dbReference type="NCBI Taxonomy" id="408172"/>
    <lineage>
        <taxon>unclassified sequences</taxon>
        <taxon>metagenomes</taxon>
        <taxon>ecological metagenomes</taxon>
    </lineage>
</organism>
<evidence type="ECO:0000259" key="4">
    <source>
        <dbReference type="PROSITE" id="PS52039"/>
    </source>
</evidence>
<dbReference type="Gene3D" id="2.70.20.10">
    <property type="entry name" value="Topoisomerase I, domain 3"/>
    <property type="match status" value="1"/>
</dbReference>
<dbReference type="PANTHER" id="PTHR42785">
    <property type="entry name" value="DNA TOPOISOMERASE, TYPE IA, CORE"/>
    <property type="match status" value="1"/>
</dbReference>
<evidence type="ECO:0000256" key="1">
    <source>
        <dbReference type="ARBA" id="ARBA00023029"/>
    </source>
</evidence>
<dbReference type="InterPro" id="IPR003602">
    <property type="entry name" value="Topo_IA_DNA-bd_dom"/>
</dbReference>
<dbReference type="GO" id="GO:0003917">
    <property type="term" value="F:DNA topoisomerase type I (single strand cut, ATP-independent) activity"/>
    <property type="evidence" value="ECO:0007669"/>
    <property type="project" value="InterPro"/>
</dbReference>
<keyword evidence="2" id="KW-0238">DNA-binding</keyword>
<name>A0A383A568_9ZZZZ</name>